<protein>
    <submittedName>
        <fullName evidence="1">Uncharacterized protein</fullName>
    </submittedName>
</protein>
<evidence type="ECO:0000313" key="2">
    <source>
        <dbReference type="Proteomes" id="UP001396334"/>
    </source>
</evidence>
<keyword evidence="2" id="KW-1185">Reference proteome</keyword>
<accession>A0ABR2U542</accession>
<gene>
    <name evidence="1" type="ORF">V6N11_058651</name>
</gene>
<organism evidence="1 2">
    <name type="scientific">Hibiscus sabdariffa</name>
    <name type="common">roselle</name>
    <dbReference type="NCBI Taxonomy" id="183260"/>
    <lineage>
        <taxon>Eukaryota</taxon>
        <taxon>Viridiplantae</taxon>
        <taxon>Streptophyta</taxon>
        <taxon>Embryophyta</taxon>
        <taxon>Tracheophyta</taxon>
        <taxon>Spermatophyta</taxon>
        <taxon>Magnoliopsida</taxon>
        <taxon>eudicotyledons</taxon>
        <taxon>Gunneridae</taxon>
        <taxon>Pentapetalae</taxon>
        <taxon>rosids</taxon>
        <taxon>malvids</taxon>
        <taxon>Malvales</taxon>
        <taxon>Malvaceae</taxon>
        <taxon>Malvoideae</taxon>
        <taxon>Hibiscus</taxon>
    </lineage>
</organism>
<proteinExistence type="predicted"/>
<reference evidence="1 2" key="1">
    <citation type="journal article" date="2024" name="G3 (Bethesda)">
        <title>Genome assembly of Hibiscus sabdariffa L. provides insights into metabolisms of medicinal natural products.</title>
        <authorList>
            <person name="Kim T."/>
        </authorList>
    </citation>
    <scope>NUCLEOTIDE SEQUENCE [LARGE SCALE GENOMIC DNA]</scope>
    <source>
        <strain evidence="1">TK-2024</strain>
        <tissue evidence="1">Old leaves</tissue>
    </source>
</reference>
<name>A0ABR2U542_9ROSI</name>
<evidence type="ECO:0000313" key="1">
    <source>
        <dbReference type="EMBL" id="KAK9044759.1"/>
    </source>
</evidence>
<comment type="caution">
    <text evidence="1">The sequence shown here is derived from an EMBL/GenBank/DDBJ whole genome shotgun (WGS) entry which is preliminary data.</text>
</comment>
<sequence>MVAQIWVTKKGGYADLSAHISASLEIASNATTVDPTISDFVVIIEDVLPIVVIDNVPADVIVVEPMVANVFALEIVLLITNSIVFEPIIPATSAIAPGIDVSTVPNVPAKLVREASKGLLL</sequence>
<dbReference type="Proteomes" id="UP001396334">
    <property type="component" value="Unassembled WGS sequence"/>
</dbReference>
<dbReference type="EMBL" id="JBBPBN010000002">
    <property type="protein sequence ID" value="KAK9044759.1"/>
    <property type="molecule type" value="Genomic_DNA"/>
</dbReference>